<keyword evidence="1" id="KW-1185">Reference proteome</keyword>
<evidence type="ECO:0000313" key="1">
    <source>
        <dbReference type="Proteomes" id="UP000095280"/>
    </source>
</evidence>
<protein>
    <submittedName>
        <fullName evidence="2">CRAL-TRIO domain-containing protein</fullName>
    </submittedName>
</protein>
<accession>A0A1I8J942</accession>
<dbReference type="InterPro" id="IPR036865">
    <property type="entry name" value="CRAL-TRIO_dom_sf"/>
</dbReference>
<dbReference type="WBParaSite" id="maker-uti_cns_0046283-snap-gene-0.4-mRNA-1">
    <property type="protein sequence ID" value="maker-uti_cns_0046283-snap-gene-0.4-mRNA-1"/>
    <property type="gene ID" value="maker-uti_cns_0046283-snap-gene-0.4"/>
</dbReference>
<dbReference type="AlphaFoldDB" id="A0A1I8J942"/>
<organism evidence="1 2">
    <name type="scientific">Macrostomum lignano</name>
    <dbReference type="NCBI Taxonomy" id="282301"/>
    <lineage>
        <taxon>Eukaryota</taxon>
        <taxon>Metazoa</taxon>
        <taxon>Spiralia</taxon>
        <taxon>Lophotrochozoa</taxon>
        <taxon>Platyhelminthes</taxon>
        <taxon>Rhabditophora</taxon>
        <taxon>Macrostomorpha</taxon>
        <taxon>Macrostomida</taxon>
        <taxon>Macrostomidae</taxon>
        <taxon>Macrostomum</taxon>
    </lineage>
</organism>
<proteinExistence type="predicted"/>
<evidence type="ECO:0000313" key="2">
    <source>
        <dbReference type="WBParaSite" id="maker-uti_cns_0046283-snap-gene-0.4-mRNA-1"/>
    </source>
</evidence>
<dbReference type="SUPFAM" id="SSF52087">
    <property type="entry name" value="CRAL/TRIO domain"/>
    <property type="match status" value="1"/>
</dbReference>
<dbReference type="Proteomes" id="UP000095280">
    <property type="component" value="Unplaced"/>
</dbReference>
<name>A0A1I8J942_9PLAT</name>
<sequence length="317" mass="35426">VDCFEAAATAAAAAAAAAQQQSLKQQLQQQPQLHPQVHVVSRGASELLHIFDRELVKRLTEPNKELITDTVCCTCCGRNFARAFTLQSSLVGLFKRRDEKCSERERKFLVNGDLEAWAIADADCQPATALERLEAIRRTYRRLGLGNIEVCTVCLHKPGFHLIEMAGLDTLGRPVIFSSFSLRSSMGLAVADLPAYLAHLFHFIIVLYLPKTQHGVCLFFDCAHLNPSHCTVDTVSSVAEVLKLLPCQIAYAVLYRLPYLLRRLLVPLLYLTGLQDKIVFLTDGSEQEKMLNRLRQSRLFSDAVMTYLVNNCFDAGQ</sequence>
<reference evidence="2" key="1">
    <citation type="submission" date="2016-11" db="UniProtKB">
        <authorList>
            <consortium name="WormBaseParasite"/>
        </authorList>
    </citation>
    <scope>IDENTIFICATION</scope>
</reference>